<accession>A0A2Z5G5E0</accession>
<dbReference type="InterPro" id="IPR032710">
    <property type="entry name" value="NTF2-like_dom_sf"/>
</dbReference>
<dbReference type="KEGG" id="abas:ACPOL_4494"/>
<reference evidence="3 4" key="1">
    <citation type="journal article" date="2018" name="Front. Microbiol.">
        <title>Hydrolytic Capabilities as a Key to Environmental Success: Chitinolytic and Cellulolytic Acidobacteria From Acidic Sub-arctic Soils and Boreal Peatlands.</title>
        <authorList>
            <person name="Belova S.E."/>
            <person name="Ravin N.V."/>
            <person name="Pankratov T.A."/>
            <person name="Rakitin A.L."/>
            <person name="Ivanova A.A."/>
            <person name="Beletsky A.V."/>
            <person name="Mardanov A.V."/>
            <person name="Sinninghe Damste J.S."/>
            <person name="Dedysh S.N."/>
        </authorList>
    </citation>
    <scope>NUCLEOTIDE SEQUENCE [LARGE SCALE GENOMIC DNA]</scope>
    <source>
        <strain evidence="3 4">SBC82</strain>
    </source>
</reference>
<name>A0A2Z5G5E0_9BACT</name>
<organism evidence="3 4">
    <name type="scientific">Acidisarcina polymorpha</name>
    <dbReference type="NCBI Taxonomy" id="2211140"/>
    <lineage>
        <taxon>Bacteria</taxon>
        <taxon>Pseudomonadati</taxon>
        <taxon>Acidobacteriota</taxon>
        <taxon>Terriglobia</taxon>
        <taxon>Terriglobales</taxon>
        <taxon>Acidobacteriaceae</taxon>
        <taxon>Acidisarcina</taxon>
    </lineage>
</organism>
<evidence type="ECO:0000313" key="4">
    <source>
        <dbReference type="Proteomes" id="UP000253606"/>
    </source>
</evidence>
<dbReference type="PANTHER" id="PTHR38436:SF1">
    <property type="entry name" value="ESTER CYCLASE"/>
    <property type="match status" value="1"/>
</dbReference>
<dbReference type="Gene3D" id="3.10.450.50">
    <property type="match status" value="1"/>
</dbReference>
<evidence type="ECO:0000313" key="3">
    <source>
        <dbReference type="EMBL" id="AXC13766.1"/>
    </source>
</evidence>
<dbReference type="PROSITE" id="PS51257">
    <property type="entry name" value="PROKAR_LIPOPROTEIN"/>
    <property type="match status" value="1"/>
</dbReference>
<dbReference type="PANTHER" id="PTHR38436">
    <property type="entry name" value="POLYKETIDE CYCLASE SNOAL-LIKE DOMAIN"/>
    <property type="match status" value="1"/>
</dbReference>
<evidence type="ECO:0000256" key="1">
    <source>
        <dbReference type="SAM" id="SignalP"/>
    </source>
</evidence>
<protein>
    <submittedName>
        <fullName evidence="3">Putative membrane protein</fullName>
    </submittedName>
</protein>
<dbReference type="AlphaFoldDB" id="A0A2Z5G5E0"/>
<gene>
    <name evidence="3" type="ORF">ACPOL_4494</name>
</gene>
<keyword evidence="1" id="KW-0732">Signal</keyword>
<keyword evidence="4" id="KW-1185">Reference proteome</keyword>
<dbReference type="Pfam" id="PF12680">
    <property type="entry name" value="SnoaL_2"/>
    <property type="match status" value="1"/>
</dbReference>
<dbReference type="GO" id="GO:0030638">
    <property type="term" value="P:polyketide metabolic process"/>
    <property type="evidence" value="ECO:0007669"/>
    <property type="project" value="InterPro"/>
</dbReference>
<proteinExistence type="predicted"/>
<feature type="signal peptide" evidence="1">
    <location>
        <begin position="1"/>
        <end position="25"/>
    </location>
</feature>
<feature type="chain" id="PRO_5016273236" evidence="1">
    <location>
        <begin position="26"/>
        <end position="157"/>
    </location>
</feature>
<dbReference type="InterPro" id="IPR009959">
    <property type="entry name" value="Cyclase_SnoaL-like"/>
</dbReference>
<feature type="domain" description="SnoaL-like" evidence="2">
    <location>
        <begin position="36"/>
        <end position="133"/>
    </location>
</feature>
<dbReference type="RefSeq" id="WP_114208681.1">
    <property type="nucleotide sequence ID" value="NZ_CP030840.1"/>
</dbReference>
<dbReference type="EMBL" id="CP030840">
    <property type="protein sequence ID" value="AXC13766.1"/>
    <property type="molecule type" value="Genomic_DNA"/>
</dbReference>
<evidence type="ECO:0000259" key="2">
    <source>
        <dbReference type="Pfam" id="PF12680"/>
    </source>
</evidence>
<sequence length="157" mass="17326">MKKYLSVLLLFCTVAACRLDLQAQAVPKNANERLVLDFYNLAFNAHKPAEAAQRYIGATYIQHNPLVPNGSAPFVNYFAAFFQTHPTAALDMVRVISEGDLVVVHSKFTTGPQDRGQAIIDIFRVADGKIVEHWDVIQPIPEQSANGNTMFAGNNAH</sequence>
<dbReference type="Proteomes" id="UP000253606">
    <property type="component" value="Chromosome"/>
</dbReference>
<dbReference type="OrthoDB" id="9812089at2"/>
<dbReference type="SUPFAM" id="SSF54427">
    <property type="entry name" value="NTF2-like"/>
    <property type="match status" value="1"/>
</dbReference>
<dbReference type="InterPro" id="IPR037401">
    <property type="entry name" value="SnoaL-like"/>
</dbReference>